<sequence>MNGTPPHGPEQQAPATAEPAAEAPTVERTPEAPAAKPEAQPLAEDAPKQAVQDGKKRKRRLSRAQRHKIKQAMARRPSEQGDEVSRRSHQWSGAMLSEPRAGLSPPGEPTQPTSSDDRRQSMPDTRREENIAPNEPAVNPEAGRDEDISHTTRGRASRSWHQYRPGDHNPDTHGEGVSCMETRPALKCPPHQFSEIVATLHTAAHHEAGNKAPDRDQSLKYCVVVSLFVLLCLYYAGFLAAYALLSAQTPHRPPVSGRTAETHNTQWAFKLRPSREPERRNPHATTDARSATQEGSEMPPKSVPPSSKGRFAV</sequence>
<protein>
    <submittedName>
        <fullName evidence="1">Uncharacterized protein</fullName>
    </submittedName>
</protein>
<reference evidence="1" key="1">
    <citation type="submission" date="2020-05" db="EMBL/GenBank/DDBJ databases">
        <title>Large-scale comparative analyses of tick genomes elucidate their genetic diversity and vector capacities.</title>
        <authorList>
            <person name="Jia N."/>
            <person name="Wang J."/>
            <person name="Shi W."/>
            <person name="Du L."/>
            <person name="Sun Y."/>
            <person name="Zhan W."/>
            <person name="Jiang J."/>
            <person name="Wang Q."/>
            <person name="Zhang B."/>
            <person name="Ji P."/>
            <person name="Sakyi L.B."/>
            <person name="Cui X."/>
            <person name="Yuan T."/>
            <person name="Jiang B."/>
            <person name="Yang W."/>
            <person name="Lam T.T.-Y."/>
            <person name="Chang Q."/>
            <person name="Ding S."/>
            <person name="Wang X."/>
            <person name="Zhu J."/>
            <person name="Ruan X."/>
            <person name="Zhao L."/>
            <person name="Wei J."/>
            <person name="Que T."/>
            <person name="Du C."/>
            <person name="Cheng J."/>
            <person name="Dai P."/>
            <person name="Han X."/>
            <person name="Huang E."/>
            <person name="Gao Y."/>
            <person name="Liu J."/>
            <person name="Shao H."/>
            <person name="Ye R."/>
            <person name="Li L."/>
            <person name="Wei W."/>
            <person name="Wang X."/>
            <person name="Wang C."/>
            <person name="Yang T."/>
            <person name="Huo Q."/>
            <person name="Li W."/>
            <person name="Guo W."/>
            <person name="Chen H."/>
            <person name="Zhou L."/>
            <person name="Ni X."/>
            <person name="Tian J."/>
            <person name="Zhou Y."/>
            <person name="Sheng Y."/>
            <person name="Liu T."/>
            <person name="Pan Y."/>
            <person name="Xia L."/>
            <person name="Li J."/>
            <person name="Zhao F."/>
            <person name="Cao W."/>
        </authorList>
    </citation>
    <scope>NUCLEOTIDE SEQUENCE</scope>
    <source>
        <strain evidence="1">Hyas-2018</strain>
    </source>
</reference>
<comment type="caution">
    <text evidence="1">The sequence shown here is derived from an EMBL/GenBank/DDBJ whole genome shotgun (WGS) entry which is preliminary data.</text>
</comment>
<dbReference type="Proteomes" id="UP000821845">
    <property type="component" value="Chromosome 2"/>
</dbReference>
<gene>
    <name evidence="1" type="ORF">HPB50_026700</name>
</gene>
<name>A0ACB7T2I4_HYAAI</name>
<proteinExistence type="predicted"/>
<accession>A0ACB7T2I4</accession>
<evidence type="ECO:0000313" key="1">
    <source>
        <dbReference type="EMBL" id="KAH6940326.1"/>
    </source>
</evidence>
<evidence type="ECO:0000313" key="2">
    <source>
        <dbReference type="Proteomes" id="UP000821845"/>
    </source>
</evidence>
<dbReference type="EMBL" id="CM023482">
    <property type="protein sequence ID" value="KAH6940326.1"/>
    <property type="molecule type" value="Genomic_DNA"/>
</dbReference>
<keyword evidence="2" id="KW-1185">Reference proteome</keyword>
<organism evidence="1 2">
    <name type="scientific">Hyalomma asiaticum</name>
    <name type="common">Tick</name>
    <dbReference type="NCBI Taxonomy" id="266040"/>
    <lineage>
        <taxon>Eukaryota</taxon>
        <taxon>Metazoa</taxon>
        <taxon>Ecdysozoa</taxon>
        <taxon>Arthropoda</taxon>
        <taxon>Chelicerata</taxon>
        <taxon>Arachnida</taxon>
        <taxon>Acari</taxon>
        <taxon>Parasitiformes</taxon>
        <taxon>Ixodida</taxon>
        <taxon>Ixodoidea</taxon>
        <taxon>Ixodidae</taxon>
        <taxon>Hyalomminae</taxon>
        <taxon>Hyalomma</taxon>
    </lineage>
</organism>